<dbReference type="Pfam" id="PF09836">
    <property type="entry name" value="DUF2063"/>
    <property type="match status" value="1"/>
</dbReference>
<dbReference type="InterPro" id="IPR018640">
    <property type="entry name" value="DUF2063"/>
</dbReference>
<protein>
    <recommendedName>
        <fullName evidence="1">Putative DNA-binding domain-containing protein</fullName>
    </recommendedName>
</protein>
<comment type="caution">
    <text evidence="2">The sequence shown here is derived from an EMBL/GenBank/DDBJ whole genome shotgun (WGS) entry which is preliminary data.</text>
</comment>
<reference evidence="2 3" key="1">
    <citation type="journal article" date="2012" name="Int. J. Syst. Evol. Microbiol.">
        <title>Vibrio caribbeanicus sp. nov., isolated from the marine sponge Scleritoderma cyanea.</title>
        <authorList>
            <person name="Hoffmann M."/>
            <person name="Monday S.R."/>
            <person name="Allard M.W."/>
            <person name="Strain E.A."/>
            <person name="Whittaker P."/>
            <person name="Naum M."/>
            <person name="McCarthy P.J."/>
            <person name="Lopez J.V."/>
            <person name="Fischer M."/>
            <person name="Brown E.W."/>
        </authorList>
    </citation>
    <scope>NUCLEOTIDE SEQUENCE [LARGE SCALE GENOMIC DNA]</scope>
    <source>
        <strain evidence="2 3">ATCC BAA-2122</strain>
    </source>
</reference>
<gene>
    <name evidence="2" type="ORF">VIBC2010_05544</name>
</gene>
<dbReference type="Proteomes" id="UP000002943">
    <property type="component" value="Unassembled WGS sequence"/>
</dbReference>
<dbReference type="RefSeq" id="WP_009599455.1">
    <property type="nucleotide sequence ID" value="NZ_AEIU01000005.1"/>
</dbReference>
<dbReference type="AlphaFoldDB" id="E3BF00"/>
<evidence type="ECO:0000313" key="3">
    <source>
        <dbReference type="Proteomes" id="UP000002943"/>
    </source>
</evidence>
<name>E3BF00_9VIBR</name>
<organism evidence="2 3">
    <name type="scientific">Vibrio caribbeanicus ATCC BAA-2122</name>
    <dbReference type="NCBI Taxonomy" id="796620"/>
    <lineage>
        <taxon>Bacteria</taxon>
        <taxon>Pseudomonadati</taxon>
        <taxon>Pseudomonadota</taxon>
        <taxon>Gammaproteobacteria</taxon>
        <taxon>Vibrionales</taxon>
        <taxon>Vibrionaceae</taxon>
        <taxon>Vibrio</taxon>
    </lineage>
</organism>
<dbReference type="eggNOG" id="COG3219">
    <property type="taxonomic scope" value="Bacteria"/>
</dbReference>
<sequence>MSRTLAELQKQFIRALHYEADGESCDISSHTIDAEQKVQIYRNNFILSLSDALSATYPIVLELVGEECFAQLARHHVLTVPLLHGDVNQYGAGFARSIKYFTSLVEEFPYLVEVAEFEWAIDLAEQRCVQNRQETHCRPLSDLAHLNPEQQARVQFELIPNITRFRSQYAVFSLRHGITTNDVSTLDLYQAQAGVIGCNNQGKPWSVALNSAAFELVHALACGHPLSELDSNLLGELQTLLAHELIAGFHL</sequence>
<dbReference type="InterPro" id="IPR044922">
    <property type="entry name" value="DUF2063_N_sf"/>
</dbReference>
<evidence type="ECO:0000313" key="2">
    <source>
        <dbReference type="EMBL" id="EFP98363.1"/>
    </source>
</evidence>
<evidence type="ECO:0000259" key="1">
    <source>
        <dbReference type="Pfam" id="PF09836"/>
    </source>
</evidence>
<feature type="domain" description="Putative DNA-binding" evidence="1">
    <location>
        <begin position="7"/>
        <end position="96"/>
    </location>
</feature>
<proteinExistence type="predicted"/>
<keyword evidence="3" id="KW-1185">Reference proteome</keyword>
<dbReference type="EMBL" id="AEIU01000005">
    <property type="protein sequence ID" value="EFP98363.1"/>
    <property type="molecule type" value="Genomic_DNA"/>
</dbReference>
<dbReference type="OrthoDB" id="4146344at2"/>
<dbReference type="Gene3D" id="1.10.150.690">
    <property type="entry name" value="DUF2063"/>
    <property type="match status" value="1"/>
</dbReference>
<dbReference type="STRING" id="796620.VIBC2010_05544"/>
<accession>E3BF00</accession>